<reference evidence="5 6" key="1">
    <citation type="submission" date="2017-04" db="EMBL/GenBank/DDBJ databases">
        <authorList>
            <person name="Afonso C.L."/>
            <person name="Miller P.J."/>
            <person name="Scott M.A."/>
            <person name="Spackman E."/>
            <person name="Goraichik I."/>
            <person name="Dimitrov K.M."/>
            <person name="Suarez D.L."/>
            <person name="Swayne D.E."/>
        </authorList>
    </citation>
    <scope>NUCLEOTIDE SEQUENCE [LARGE SCALE GENOMIC DNA]</scope>
    <source>
        <strain evidence="5 6">DSM 13146</strain>
    </source>
</reference>
<dbReference type="RefSeq" id="WP_084057134.1">
    <property type="nucleotide sequence ID" value="NZ_FWXF01000005.1"/>
</dbReference>
<sequence length="349" mass="37578">MTSSSGLSSVFRSAIVDEYRQQCMRNPGLVALADSLDPRVWEAASRLQAEGLARPVLVQSPFALRAKMRAEGFFRTAFAVVDPTSPALFARNVEDFLKIRQAKGKDVTEEQAVKAMRCPLAAAAMLVRRREVHVGLAGNLSATADVLRAGLAVLERKPGIQAVSSFFLMISPDGERRFIFSDCAVVPEPTAPVLADIAMTSAEQARRLLKEEPRVALLSFSTKGSANHSRAQLVADATRLLQQRAPDLLADGELQFDAALVPDVAALKAPGSPLQGRANVLIFPSLEAGNIGYKLVQRLGGYRALGPFLQGFQGGWHDLSRGCSAEDIYQLALIALCLERGAMVTKHAA</sequence>
<evidence type="ECO:0000313" key="6">
    <source>
        <dbReference type="Proteomes" id="UP000192783"/>
    </source>
</evidence>
<dbReference type="Gene3D" id="3.40.50.10950">
    <property type="match status" value="1"/>
</dbReference>
<evidence type="ECO:0000256" key="3">
    <source>
        <dbReference type="ARBA" id="ARBA00023315"/>
    </source>
</evidence>
<accession>A0A1W1XDP1</accession>
<dbReference type="InterPro" id="IPR002505">
    <property type="entry name" value="PTA_PTB"/>
</dbReference>
<dbReference type="Proteomes" id="UP000192783">
    <property type="component" value="Unassembled WGS sequence"/>
</dbReference>
<dbReference type="PANTHER" id="PTHR43356:SF1">
    <property type="entry name" value="PHOSPHATE ACETYLTRANSFERASE EUTD"/>
    <property type="match status" value="1"/>
</dbReference>
<dbReference type="STRING" id="1121390.SAMN02746041_01359"/>
<proteinExistence type="inferred from homology"/>
<evidence type="ECO:0000313" key="5">
    <source>
        <dbReference type="EMBL" id="SMC22056.1"/>
    </source>
</evidence>
<protein>
    <submittedName>
        <fullName evidence="5">Phosphotransacetylase</fullName>
    </submittedName>
</protein>
<dbReference type="Pfam" id="PF01515">
    <property type="entry name" value="PTA_PTB"/>
    <property type="match status" value="1"/>
</dbReference>
<dbReference type="PANTHER" id="PTHR43356">
    <property type="entry name" value="PHOSPHATE ACETYLTRANSFERASE"/>
    <property type="match status" value="1"/>
</dbReference>
<feature type="domain" description="Phosphate acetyl/butaryl transferase" evidence="4">
    <location>
        <begin position="21"/>
        <end position="335"/>
    </location>
</feature>
<dbReference type="InterPro" id="IPR042112">
    <property type="entry name" value="P_AcTrfase_dom2"/>
</dbReference>
<keyword evidence="3" id="KW-0012">Acyltransferase</keyword>
<keyword evidence="2" id="KW-0808">Transferase</keyword>
<evidence type="ECO:0000259" key="4">
    <source>
        <dbReference type="Pfam" id="PF01515"/>
    </source>
</evidence>
<comment type="similarity">
    <text evidence="1">Belongs to the phosphate acetyltransferase and butyryltransferase family.</text>
</comment>
<dbReference type="GO" id="GO:0016746">
    <property type="term" value="F:acyltransferase activity"/>
    <property type="evidence" value="ECO:0007669"/>
    <property type="project" value="UniProtKB-KW"/>
</dbReference>
<dbReference type="SUPFAM" id="SSF53659">
    <property type="entry name" value="Isocitrate/Isopropylmalate dehydrogenase-like"/>
    <property type="match status" value="1"/>
</dbReference>
<dbReference type="AlphaFoldDB" id="A0A1W1XDP1"/>
<dbReference type="OrthoDB" id="9808984at2"/>
<keyword evidence="6" id="KW-1185">Reference proteome</keyword>
<evidence type="ECO:0000256" key="1">
    <source>
        <dbReference type="ARBA" id="ARBA00005656"/>
    </source>
</evidence>
<evidence type="ECO:0000256" key="2">
    <source>
        <dbReference type="ARBA" id="ARBA00022679"/>
    </source>
</evidence>
<dbReference type="InterPro" id="IPR042113">
    <property type="entry name" value="P_AcTrfase_dom1"/>
</dbReference>
<dbReference type="InterPro" id="IPR012147">
    <property type="entry name" value="P_Ac_Bu_trans"/>
</dbReference>
<name>A0A1W1XDP1_9BACT</name>
<dbReference type="PIRSF" id="PIRSF000428">
    <property type="entry name" value="P_Ac_trans"/>
    <property type="match status" value="1"/>
</dbReference>
<gene>
    <name evidence="5" type="ORF">SAMN02746041_01359</name>
</gene>
<dbReference type="NCBIfam" id="NF007233">
    <property type="entry name" value="PRK09653.1"/>
    <property type="match status" value="1"/>
</dbReference>
<dbReference type="EMBL" id="FWXF01000005">
    <property type="protein sequence ID" value="SMC22056.1"/>
    <property type="molecule type" value="Genomic_DNA"/>
</dbReference>
<dbReference type="Gene3D" id="3.40.50.10750">
    <property type="entry name" value="Isocitrate/Isopropylmalate dehydrogenase-like"/>
    <property type="match status" value="1"/>
</dbReference>
<dbReference type="InterPro" id="IPR050500">
    <property type="entry name" value="Phos_Acetyltrans/Butyryltrans"/>
</dbReference>
<organism evidence="5 6">
    <name type="scientific">Desulfacinum hydrothermale DSM 13146</name>
    <dbReference type="NCBI Taxonomy" id="1121390"/>
    <lineage>
        <taxon>Bacteria</taxon>
        <taxon>Pseudomonadati</taxon>
        <taxon>Thermodesulfobacteriota</taxon>
        <taxon>Syntrophobacteria</taxon>
        <taxon>Syntrophobacterales</taxon>
        <taxon>Syntrophobacteraceae</taxon>
        <taxon>Desulfacinum</taxon>
    </lineage>
</organism>